<proteinExistence type="predicted"/>
<gene>
    <name evidence="1" type="ORF">F9K24_14420</name>
</gene>
<name>A0A833H008_9LEPT</name>
<evidence type="ECO:0000313" key="1">
    <source>
        <dbReference type="EMBL" id="KAB2931144.1"/>
    </source>
</evidence>
<protein>
    <submittedName>
        <fullName evidence="1">WG repeat-containing protein</fullName>
    </submittedName>
</protein>
<dbReference type="PANTHER" id="PTHR37841:SF1">
    <property type="entry name" value="DUF3298 DOMAIN-CONTAINING PROTEIN"/>
    <property type="match status" value="1"/>
</dbReference>
<dbReference type="PANTHER" id="PTHR37841">
    <property type="entry name" value="GLR2918 PROTEIN"/>
    <property type="match status" value="1"/>
</dbReference>
<dbReference type="SUPFAM" id="SSF69360">
    <property type="entry name" value="Cell wall binding repeat"/>
    <property type="match status" value="1"/>
</dbReference>
<dbReference type="AlphaFoldDB" id="A0A833H008"/>
<dbReference type="EMBL" id="WBUI01000015">
    <property type="protein sequence ID" value="KAB2931144.1"/>
    <property type="molecule type" value="Genomic_DNA"/>
</dbReference>
<dbReference type="Proteomes" id="UP000460298">
    <property type="component" value="Unassembled WGS sequence"/>
</dbReference>
<accession>A0A833H008</accession>
<reference evidence="1 2" key="1">
    <citation type="submission" date="2019-10" db="EMBL/GenBank/DDBJ databases">
        <title>Extracellular Electron Transfer in a Candidatus Methanoperedens spp. Enrichment Culture.</title>
        <authorList>
            <person name="Berger S."/>
            <person name="Rangel Shaw D."/>
            <person name="Berben T."/>
            <person name="In 'T Zandt M."/>
            <person name="Frank J."/>
            <person name="Reimann J."/>
            <person name="Jetten M.S.M."/>
            <person name="Welte C.U."/>
        </authorList>
    </citation>
    <scope>NUCLEOTIDE SEQUENCE [LARGE SCALE GENOMIC DNA]</scope>
    <source>
        <strain evidence="1">SB12</strain>
    </source>
</reference>
<dbReference type="Pfam" id="PF14903">
    <property type="entry name" value="WG_beta_rep"/>
    <property type="match status" value="4"/>
</dbReference>
<organism evidence="1 2">
    <name type="scientific">Leptonema illini</name>
    <dbReference type="NCBI Taxonomy" id="183"/>
    <lineage>
        <taxon>Bacteria</taxon>
        <taxon>Pseudomonadati</taxon>
        <taxon>Spirochaetota</taxon>
        <taxon>Spirochaetia</taxon>
        <taxon>Leptospirales</taxon>
        <taxon>Leptospiraceae</taxon>
        <taxon>Leptonema</taxon>
    </lineage>
</organism>
<comment type="caution">
    <text evidence="1">The sequence shown here is derived from an EMBL/GenBank/DDBJ whole genome shotgun (WGS) entry which is preliminary data.</text>
</comment>
<sequence length="440" mass="48891">MPANHTDSVISSHAEAVSALLRLDCTERSQSLPHPPGSMSIDAQWTSILMVVRNASACSTCTFPVEERLRKRQFQLLLNIDRLDQVFDDMKVASQKIILLIVMVCACVDPAASRRPSARTRPEDRCPERIAGVKEAPPEVLQAICAHESEPGMPRCEQYQAFAVHDGMMRFECGYAGPWWINGYFNVSDRTVILKPISPPRPSRRFWYARDFSEGMASVSPDFGDNWGDQWGFIDTSGSFVIPPSFDQALSFSEGLAPVASGRRPIAKPCFHPVGTTNPQYIGSKWGFIMNNGKWAIRPSFDQAESFSEGLAAVRVGATWRPHPESGCFFLFGGKWGFINKAGALVIRPGFDEVRSFSEGLAAVRIGVKWTPDRVGNNVDGLPGGKWGFIDRKGTFLIQPQFSYAKSFKSGKAYVEIREKAFLLLRDGSLEETEKQLPIQ</sequence>
<evidence type="ECO:0000313" key="2">
    <source>
        <dbReference type="Proteomes" id="UP000460298"/>
    </source>
</evidence>
<dbReference type="InterPro" id="IPR032774">
    <property type="entry name" value="WG_beta_rep"/>
</dbReference>